<feature type="region of interest" description="Disordered" evidence="1">
    <location>
        <begin position="386"/>
        <end position="407"/>
    </location>
</feature>
<dbReference type="EMBL" id="JADNYJ010000022">
    <property type="protein sequence ID" value="KAF8905586.1"/>
    <property type="molecule type" value="Genomic_DNA"/>
</dbReference>
<accession>A0A9P5NTA2</accession>
<keyword evidence="3" id="KW-1185">Reference proteome</keyword>
<comment type="caution">
    <text evidence="2">The sequence shown here is derived from an EMBL/GenBank/DDBJ whole genome shotgun (WGS) entry which is preliminary data.</text>
</comment>
<name>A0A9P5NTA2_GYMJU</name>
<protein>
    <submittedName>
        <fullName evidence="2">Uncharacterized protein</fullName>
    </submittedName>
</protein>
<dbReference type="AlphaFoldDB" id="A0A9P5NTA2"/>
<dbReference type="Proteomes" id="UP000724874">
    <property type="component" value="Unassembled WGS sequence"/>
</dbReference>
<reference evidence="2" key="1">
    <citation type="submission" date="2020-11" db="EMBL/GenBank/DDBJ databases">
        <authorList>
            <consortium name="DOE Joint Genome Institute"/>
            <person name="Ahrendt S."/>
            <person name="Riley R."/>
            <person name="Andreopoulos W."/>
            <person name="LaButti K."/>
            <person name="Pangilinan J."/>
            <person name="Ruiz-duenas F.J."/>
            <person name="Barrasa J.M."/>
            <person name="Sanchez-Garcia M."/>
            <person name="Camarero S."/>
            <person name="Miyauchi S."/>
            <person name="Serrano A."/>
            <person name="Linde D."/>
            <person name="Babiker R."/>
            <person name="Drula E."/>
            <person name="Ayuso-Fernandez I."/>
            <person name="Pacheco R."/>
            <person name="Padilla G."/>
            <person name="Ferreira P."/>
            <person name="Barriuso J."/>
            <person name="Kellner H."/>
            <person name="Castanera R."/>
            <person name="Alfaro M."/>
            <person name="Ramirez L."/>
            <person name="Pisabarro A.G."/>
            <person name="Kuo A."/>
            <person name="Tritt A."/>
            <person name="Lipzen A."/>
            <person name="He G."/>
            <person name="Yan M."/>
            <person name="Ng V."/>
            <person name="Cullen D."/>
            <person name="Martin F."/>
            <person name="Rosso M.-N."/>
            <person name="Henrissat B."/>
            <person name="Hibbett D."/>
            <person name="Martinez A.T."/>
            <person name="Grigoriev I.V."/>
        </authorList>
    </citation>
    <scope>NUCLEOTIDE SEQUENCE</scope>
    <source>
        <strain evidence="2">AH 44721</strain>
    </source>
</reference>
<feature type="region of interest" description="Disordered" evidence="1">
    <location>
        <begin position="286"/>
        <end position="307"/>
    </location>
</feature>
<gene>
    <name evidence="2" type="ORF">CPB84DRAFT_1893261</name>
</gene>
<proteinExistence type="predicted"/>
<evidence type="ECO:0000313" key="2">
    <source>
        <dbReference type="EMBL" id="KAF8905586.1"/>
    </source>
</evidence>
<evidence type="ECO:0000313" key="3">
    <source>
        <dbReference type="Proteomes" id="UP000724874"/>
    </source>
</evidence>
<organism evidence="2 3">
    <name type="scientific">Gymnopilus junonius</name>
    <name type="common">Spectacular rustgill mushroom</name>
    <name type="synonym">Gymnopilus spectabilis subsp. junonius</name>
    <dbReference type="NCBI Taxonomy" id="109634"/>
    <lineage>
        <taxon>Eukaryota</taxon>
        <taxon>Fungi</taxon>
        <taxon>Dikarya</taxon>
        <taxon>Basidiomycota</taxon>
        <taxon>Agaricomycotina</taxon>
        <taxon>Agaricomycetes</taxon>
        <taxon>Agaricomycetidae</taxon>
        <taxon>Agaricales</taxon>
        <taxon>Agaricineae</taxon>
        <taxon>Hymenogastraceae</taxon>
        <taxon>Gymnopilus</taxon>
    </lineage>
</organism>
<sequence>MLSWSRRLSIFVFPHASSLSLSGEEQGFGGLDCSYGETIAVDEGEDRGELVNFEVETENWAIKLAETLSPNHYVRESHHVDGFKCSFRARAIGENQTHGGEHPTRACGDEHPNHAHCENCGESPRHDDGHLIRVCDGNQSHGGEPPIHAHCGSCGGSLNHGGEHLAHVCDENQNRSSKPPSRAHCESCGGNPSHGGVYLTHVGDESQNHGGGPLSHVHFGSCDENRSHDGKHPIRVCGENRNHVGGLPNRARSSNCEKHDGNLSHAYELQGHVHCATNDVVHKTTYGESMSRQDGSEDEGDEARSSSARINAASYLVDAGGGGMAGCQGFQGLKKPNYKSLCLEALCLLVDGRECRSRLAYEWDGAALAAFCRLRVLLVTVGRSSGEIEGRKGPPTPCRAEMGESQNTTRAQLPPIVCGLLRMDALEITLMSCSRGGWLLRTTTNDGAGANQGLQKRIVELGCLGCRKRSFESLEGAAEDKVVAQCESKGVGKRFRAVWVLVAALNGREERPLDSG</sequence>
<evidence type="ECO:0000256" key="1">
    <source>
        <dbReference type="SAM" id="MobiDB-lite"/>
    </source>
</evidence>